<sequence>MLRRIFNEPKRVDEGFLLSANEAIRAYLNRMDKVSAPTDKHHKLAYWAKSFMDAIDELEQSKYCAEKFSEGITHRFEEEMDEAELDQYHLYLYFYKNALIRVFSILDKLGHYINEWLELRTERVKRKFSYFTVLRHMHDQHVHTTFEQSLYDLKKKYREPMLRLRKKRNMEIHFINVEFLDDMHRAAGTLHGKNAIENPKENLDDLRQGYEMVLQSVYLIFQYAKRMLT</sequence>
<evidence type="ECO:0000313" key="3">
    <source>
        <dbReference type="Proteomes" id="UP001597497"/>
    </source>
</evidence>
<feature type="domain" description="Cthe-2314-like HEPN" evidence="1">
    <location>
        <begin position="47"/>
        <end position="225"/>
    </location>
</feature>
<organism evidence="2 3">
    <name type="scientific">Marinicrinis sediminis</name>
    <dbReference type="NCBI Taxonomy" id="1652465"/>
    <lineage>
        <taxon>Bacteria</taxon>
        <taxon>Bacillati</taxon>
        <taxon>Bacillota</taxon>
        <taxon>Bacilli</taxon>
        <taxon>Bacillales</taxon>
        <taxon>Paenibacillaceae</taxon>
    </lineage>
</organism>
<dbReference type="Pfam" id="PF18730">
    <property type="entry name" value="HEPN_Cthe2314"/>
    <property type="match status" value="1"/>
</dbReference>
<dbReference type="InterPro" id="IPR041394">
    <property type="entry name" value="HEPN_Cthe2314"/>
</dbReference>
<evidence type="ECO:0000313" key="2">
    <source>
        <dbReference type="EMBL" id="MFD2670678.1"/>
    </source>
</evidence>
<gene>
    <name evidence="2" type="ORF">ACFSUC_03525</name>
</gene>
<protein>
    <submittedName>
        <fullName evidence="2">Cthe_2314 family HEPN domain-containing protein</fullName>
    </submittedName>
</protein>
<accession>A0ABW5R723</accession>
<reference evidence="3" key="1">
    <citation type="journal article" date="2019" name="Int. J. Syst. Evol. Microbiol.">
        <title>The Global Catalogue of Microorganisms (GCM) 10K type strain sequencing project: providing services to taxonomists for standard genome sequencing and annotation.</title>
        <authorList>
            <consortium name="The Broad Institute Genomics Platform"/>
            <consortium name="The Broad Institute Genome Sequencing Center for Infectious Disease"/>
            <person name="Wu L."/>
            <person name="Ma J."/>
        </authorList>
    </citation>
    <scope>NUCLEOTIDE SEQUENCE [LARGE SCALE GENOMIC DNA]</scope>
    <source>
        <strain evidence="3">KCTC 33676</strain>
    </source>
</reference>
<proteinExistence type="predicted"/>
<name>A0ABW5R723_9BACL</name>
<comment type="caution">
    <text evidence="2">The sequence shown here is derived from an EMBL/GenBank/DDBJ whole genome shotgun (WGS) entry which is preliminary data.</text>
</comment>
<dbReference type="RefSeq" id="WP_379928099.1">
    <property type="nucleotide sequence ID" value="NZ_JBHUMM010000005.1"/>
</dbReference>
<evidence type="ECO:0000259" key="1">
    <source>
        <dbReference type="Pfam" id="PF18730"/>
    </source>
</evidence>
<dbReference type="EMBL" id="JBHUMM010000005">
    <property type="protein sequence ID" value="MFD2670678.1"/>
    <property type="molecule type" value="Genomic_DNA"/>
</dbReference>
<keyword evidence="3" id="KW-1185">Reference proteome</keyword>
<dbReference type="Proteomes" id="UP001597497">
    <property type="component" value="Unassembled WGS sequence"/>
</dbReference>